<proteinExistence type="predicted"/>
<reference evidence="1" key="1">
    <citation type="journal article" date="2024" name="BMC Genomics">
        <title>Functional annotation of a divergent genome using sequence and structure-based similarity.</title>
        <authorList>
            <person name="Svedberg D."/>
            <person name="Winiger R.R."/>
            <person name="Berg A."/>
            <person name="Sharma H."/>
            <person name="Tellgren-Roth C."/>
            <person name="Debrunner-Vossbrinck B.A."/>
            <person name="Vossbrinck C.R."/>
            <person name="Barandun J."/>
        </authorList>
    </citation>
    <scope>NUCLEOTIDE SEQUENCE</scope>
    <source>
        <strain evidence="1">Illinois isolate</strain>
    </source>
</reference>
<dbReference type="Proteomes" id="UP001334084">
    <property type="component" value="Chromosome 5"/>
</dbReference>
<evidence type="ECO:0000313" key="2">
    <source>
        <dbReference type="Proteomes" id="UP001334084"/>
    </source>
</evidence>
<keyword evidence="2" id="KW-1185">Reference proteome</keyword>
<dbReference type="AlphaFoldDB" id="A0AAX4JC87"/>
<organism evidence="1 2">
    <name type="scientific">Vairimorpha necatrix</name>
    <dbReference type="NCBI Taxonomy" id="6039"/>
    <lineage>
        <taxon>Eukaryota</taxon>
        <taxon>Fungi</taxon>
        <taxon>Fungi incertae sedis</taxon>
        <taxon>Microsporidia</taxon>
        <taxon>Nosematidae</taxon>
        <taxon>Vairimorpha</taxon>
    </lineage>
</organism>
<name>A0AAX4JC87_9MICR</name>
<sequence>MIYVCIPKQDLINKDFTIFLKSSLNFKDVVITKSFITHKVDSKNRFQSFSILNKNESVFLYDIYKDKLSRILSLDDAIFLGHWIKNIDESEYFIELQYYDEKGNMKKFYTSKFYFLRDKLNFVNLSVEQNDEEIISKFKESCTFNNSGE</sequence>
<gene>
    <name evidence="1" type="ORF">VNE69_05155</name>
</gene>
<dbReference type="KEGG" id="vnx:VNE69_05155"/>
<evidence type="ECO:0000313" key="1">
    <source>
        <dbReference type="EMBL" id="WUR03566.1"/>
    </source>
</evidence>
<protein>
    <submittedName>
        <fullName evidence="1">Uncharacterized protein</fullName>
    </submittedName>
</protein>
<accession>A0AAX4JC87</accession>
<dbReference type="EMBL" id="CP142730">
    <property type="protein sequence ID" value="WUR03566.1"/>
    <property type="molecule type" value="Genomic_DNA"/>
</dbReference>
<dbReference type="RefSeq" id="XP_065329711.1">
    <property type="nucleotide sequence ID" value="XM_065473639.1"/>
</dbReference>
<dbReference type="GeneID" id="90541379"/>